<evidence type="ECO:0000313" key="3">
    <source>
        <dbReference type="EMBL" id="KAJ4351552.1"/>
    </source>
</evidence>
<comment type="caution">
    <text evidence="3">The sequence shown here is derived from an EMBL/GenBank/DDBJ whole genome shotgun (WGS) entry which is preliminary data.</text>
</comment>
<gene>
    <name evidence="3" type="ORF">N0V89_006895</name>
</gene>
<protein>
    <recommendedName>
        <fullName evidence="2">F-box domain-containing protein</fullName>
    </recommendedName>
</protein>
<dbReference type="AlphaFoldDB" id="A0A9W9C9Y9"/>
<sequence length="792" mass="92173">MSALHDLLRLYRHLGFPPVDMPPSSFDDMDSREPTPSLRDIDLDSFREHGQQKEQMSPFLQLPNDLFRCVMDYLDRDSAWSLKRVCKGTSTSKAIDELLYRYPLQLNDVKDIRLGDWNYRPMGQARWSCFKASIDDKNRHHVQKLALSHWCSIDDFKWIEEHLPSLTSMDLSAIKDFVWTPEETWTWKALAEACPTLFARLEELEVSNWADYTAHSRIEYSYAYNDYRFKQQYRLSRRRGGGSVAKMIFPLCKKLKILAIRERYSGFHTWNEWEVHQRVCCLIDGIKNHCPPTLTKLRVHDYGEFIQSLTQIVYRQDSAPYRSLFSTDASTWSNIKVVEIGLYSWMEDRRDRDVIGPIPYRITQGHHHRDEEEAFDDKTYDDCKRNHMDLGNNVVQGAGASFEDLLKSLRNITHKYPSVTIKPMDTLRDITLHPFHLVNVNQRRHPGNAQQNAQQPDPVANLEIQEALQWLAEKCGWRPILAWDSMMCDVFPANLEPSRSFLPKEEVLSRIKTMIATLRSLDIPIRISIGDRTNSCPSSGLDGNLYFGDYKTFVGEGETKRELLAPTQASFNLAGIAHMVDELTIQYPGDVPGVHGWLRSSRGTSEAEKVLFARELKGWRRFWERYARLFTNLKKLTINVPISIYNDWGKCEGLRELLGDKRWEMLEVEEKGGDFGFFGSYFPFTSFRYNHLRKRTRMKFVQRVFFRQDFKPLRLNPKHTQLEDKEREALEITDGDIEAPDGLDEHRFWPVEQEKNNGKGIGEKRKANDVDGEDGNADGEEPAKKKSKTQSD</sequence>
<feature type="compositionally biased region" description="Acidic residues" evidence="1">
    <location>
        <begin position="733"/>
        <end position="742"/>
    </location>
</feature>
<feature type="compositionally biased region" description="Basic and acidic residues" evidence="1">
    <location>
        <begin position="743"/>
        <end position="769"/>
    </location>
</feature>
<evidence type="ECO:0000256" key="1">
    <source>
        <dbReference type="SAM" id="MobiDB-lite"/>
    </source>
</evidence>
<organism evidence="3 4">
    <name type="scientific">Didymosphaeria variabile</name>
    <dbReference type="NCBI Taxonomy" id="1932322"/>
    <lineage>
        <taxon>Eukaryota</taxon>
        <taxon>Fungi</taxon>
        <taxon>Dikarya</taxon>
        <taxon>Ascomycota</taxon>
        <taxon>Pezizomycotina</taxon>
        <taxon>Dothideomycetes</taxon>
        <taxon>Pleosporomycetidae</taxon>
        <taxon>Pleosporales</taxon>
        <taxon>Massarineae</taxon>
        <taxon>Didymosphaeriaceae</taxon>
        <taxon>Didymosphaeria</taxon>
    </lineage>
</organism>
<dbReference type="RefSeq" id="XP_056069908.1">
    <property type="nucleotide sequence ID" value="XM_056215661.1"/>
</dbReference>
<feature type="domain" description="F-box" evidence="2">
    <location>
        <begin position="59"/>
        <end position="88"/>
    </location>
</feature>
<dbReference type="Pfam" id="PF00646">
    <property type="entry name" value="F-box"/>
    <property type="match status" value="1"/>
</dbReference>
<evidence type="ECO:0000313" key="4">
    <source>
        <dbReference type="Proteomes" id="UP001140513"/>
    </source>
</evidence>
<dbReference type="OrthoDB" id="3889716at2759"/>
<keyword evidence="4" id="KW-1185">Reference proteome</keyword>
<dbReference type="InterPro" id="IPR001810">
    <property type="entry name" value="F-box_dom"/>
</dbReference>
<name>A0A9W9C9Y9_9PLEO</name>
<dbReference type="EMBL" id="JAPEUX010000005">
    <property type="protein sequence ID" value="KAJ4351552.1"/>
    <property type="molecule type" value="Genomic_DNA"/>
</dbReference>
<feature type="compositionally biased region" description="Basic and acidic residues" evidence="1">
    <location>
        <begin position="781"/>
        <end position="792"/>
    </location>
</feature>
<feature type="compositionally biased region" description="Acidic residues" evidence="1">
    <location>
        <begin position="770"/>
        <end position="780"/>
    </location>
</feature>
<evidence type="ECO:0000259" key="2">
    <source>
        <dbReference type="Pfam" id="PF00646"/>
    </source>
</evidence>
<dbReference type="Proteomes" id="UP001140513">
    <property type="component" value="Unassembled WGS sequence"/>
</dbReference>
<reference evidence="3" key="1">
    <citation type="submission" date="2022-10" db="EMBL/GenBank/DDBJ databases">
        <title>Tapping the CABI collections for fungal endophytes: first genome assemblies for Collariella, Neodidymelliopsis, Ascochyta clinopodiicola, Didymella pomorum, Didymosphaeria variabile, Neocosmospora piperis and Neocucurbitaria cava.</title>
        <authorList>
            <person name="Hill R."/>
        </authorList>
    </citation>
    <scope>NUCLEOTIDE SEQUENCE</scope>
    <source>
        <strain evidence="3">IMI 356815</strain>
    </source>
</reference>
<accession>A0A9W9C9Y9</accession>
<dbReference type="GeneID" id="80910425"/>
<proteinExistence type="predicted"/>
<feature type="region of interest" description="Disordered" evidence="1">
    <location>
        <begin position="733"/>
        <end position="792"/>
    </location>
</feature>